<dbReference type="PANTHER" id="PTHR30620">
    <property type="entry name" value="PERIPLASMIC BETA-GLUCOSIDASE-RELATED"/>
    <property type="match status" value="1"/>
</dbReference>
<accession>A0ABW0D663</accession>
<name>A0ABW0D663_STRFI</name>
<dbReference type="InterPro" id="IPR002772">
    <property type="entry name" value="Glyco_hydro_3_C"/>
</dbReference>
<organism evidence="8 9">
    <name type="scientific">Streptomyces fimbriatus</name>
    <dbReference type="NCBI Taxonomy" id="68197"/>
    <lineage>
        <taxon>Bacteria</taxon>
        <taxon>Bacillati</taxon>
        <taxon>Actinomycetota</taxon>
        <taxon>Actinomycetes</taxon>
        <taxon>Kitasatosporales</taxon>
        <taxon>Streptomycetaceae</taxon>
        <taxon>Streptomyces</taxon>
    </lineage>
</organism>
<dbReference type="SUPFAM" id="SSF51445">
    <property type="entry name" value="(Trans)glycosidases"/>
    <property type="match status" value="1"/>
</dbReference>
<dbReference type="Pfam" id="PF01915">
    <property type="entry name" value="Glyco_hydro_3_C"/>
    <property type="match status" value="1"/>
</dbReference>
<dbReference type="InterPro" id="IPR013783">
    <property type="entry name" value="Ig-like_fold"/>
</dbReference>
<evidence type="ECO:0000256" key="5">
    <source>
        <dbReference type="ARBA" id="ARBA00022801"/>
    </source>
</evidence>
<dbReference type="EMBL" id="JBHSKL010000015">
    <property type="protein sequence ID" value="MFC5225800.1"/>
    <property type="molecule type" value="Genomic_DNA"/>
</dbReference>
<evidence type="ECO:0000256" key="3">
    <source>
        <dbReference type="ARBA" id="ARBA00012744"/>
    </source>
</evidence>
<dbReference type="Proteomes" id="UP001596156">
    <property type="component" value="Unassembled WGS sequence"/>
</dbReference>
<dbReference type="InterPro" id="IPR017853">
    <property type="entry name" value="GH"/>
</dbReference>
<dbReference type="InterPro" id="IPR036881">
    <property type="entry name" value="Glyco_hydro_3_C_sf"/>
</dbReference>
<keyword evidence="4" id="KW-0732">Signal</keyword>
<dbReference type="RefSeq" id="WP_344643795.1">
    <property type="nucleotide sequence ID" value="NZ_BAAASS010000005.1"/>
</dbReference>
<dbReference type="Pfam" id="PF00933">
    <property type="entry name" value="Glyco_hydro_3"/>
    <property type="match status" value="1"/>
</dbReference>
<comment type="catalytic activity">
    <reaction evidence="1">
        <text>Hydrolysis of terminal, non-reducing beta-D-glucosyl residues with release of beta-D-glucose.</text>
        <dbReference type="EC" id="3.2.1.21"/>
    </reaction>
</comment>
<proteinExistence type="inferred from homology"/>
<dbReference type="SMART" id="SM01217">
    <property type="entry name" value="Fn3_like"/>
    <property type="match status" value="1"/>
</dbReference>
<dbReference type="EC" id="3.2.1.21" evidence="3"/>
<dbReference type="GO" id="GO:0016787">
    <property type="term" value="F:hydrolase activity"/>
    <property type="evidence" value="ECO:0007669"/>
    <property type="project" value="UniProtKB-KW"/>
</dbReference>
<evidence type="ECO:0000256" key="2">
    <source>
        <dbReference type="ARBA" id="ARBA00005336"/>
    </source>
</evidence>
<evidence type="ECO:0000313" key="8">
    <source>
        <dbReference type="EMBL" id="MFC5225800.1"/>
    </source>
</evidence>
<comment type="similarity">
    <text evidence="2">Belongs to the glycosyl hydrolase 3 family.</text>
</comment>
<feature type="domain" description="Fibronectin type III-like" evidence="7">
    <location>
        <begin position="679"/>
        <end position="748"/>
    </location>
</feature>
<evidence type="ECO:0000256" key="1">
    <source>
        <dbReference type="ARBA" id="ARBA00000448"/>
    </source>
</evidence>
<dbReference type="InterPro" id="IPR001764">
    <property type="entry name" value="Glyco_hydro_3_N"/>
</dbReference>
<reference evidence="9" key="1">
    <citation type="journal article" date="2019" name="Int. J. Syst. Evol. Microbiol.">
        <title>The Global Catalogue of Microorganisms (GCM) 10K type strain sequencing project: providing services to taxonomists for standard genome sequencing and annotation.</title>
        <authorList>
            <consortium name="The Broad Institute Genomics Platform"/>
            <consortium name="The Broad Institute Genome Sequencing Center for Infectious Disease"/>
            <person name="Wu L."/>
            <person name="Ma J."/>
        </authorList>
    </citation>
    <scope>NUCLEOTIDE SEQUENCE [LARGE SCALE GENOMIC DNA]</scope>
    <source>
        <strain evidence="9">CCM 8479</strain>
    </source>
</reference>
<dbReference type="Pfam" id="PF14310">
    <property type="entry name" value="Fn3-like"/>
    <property type="match status" value="1"/>
</dbReference>
<evidence type="ECO:0000259" key="7">
    <source>
        <dbReference type="SMART" id="SM01217"/>
    </source>
</evidence>
<keyword evidence="6" id="KW-0326">Glycosidase</keyword>
<protein>
    <recommendedName>
        <fullName evidence="3">beta-glucosidase</fullName>
        <ecNumber evidence="3">3.2.1.21</ecNumber>
    </recommendedName>
</protein>
<dbReference type="PRINTS" id="PR00133">
    <property type="entry name" value="GLHYDRLASE3"/>
</dbReference>
<dbReference type="SUPFAM" id="SSF52279">
    <property type="entry name" value="Beta-D-glucan exohydrolase, C-terminal domain"/>
    <property type="match status" value="1"/>
</dbReference>
<evidence type="ECO:0000313" key="9">
    <source>
        <dbReference type="Proteomes" id="UP001596156"/>
    </source>
</evidence>
<evidence type="ECO:0000256" key="4">
    <source>
        <dbReference type="ARBA" id="ARBA00022729"/>
    </source>
</evidence>
<dbReference type="InterPro" id="IPR036962">
    <property type="entry name" value="Glyco_hydro_3_N_sf"/>
</dbReference>
<gene>
    <name evidence="8" type="ORF">ACFPN6_14570</name>
</gene>
<evidence type="ECO:0000256" key="6">
    <source>
        <dbReference type="ARBA" id="ARBA00023295"/>
    </source>
</evidence>
<keyword evidence="9" id="KW-1185">Reference proteome</keyword>
<dbReference type="InterPro" id="IPR026891">
    <property type="entry name" value="Fn3-like"/>
</dbReference>
<dbReference type="Gene3D" id="3.40.50.1700">
    <property type="entry name" value="Glycoside hydrolase family 3 C-terminal domain"/>
    <property type="match status" value="1"/>
</dbReference>
<dbReference type="PANTHER" id="PTHR30620:SF16">
    <property type="entry name" value="LYSOSOMAL BETA GLUCOSIDASE"/>
    <property type="match status" value="1"/>
</dbReference>
<dbReference type="Gene3D" id="2.60.40.10">
    <property type="entry name" value="Immunoglobulins"/>
    <property type="match status" value="1"/>
</dbReference>
<dbReference type="Gene3D" id="3.20.20.300">
    <property type="entry name" value="Glycoside hydrolase, family 3, N-terminal domain"/>
    <property type="match status" value="1"/>
</dbReference>
<dbReference type="InterPro" id="IPR051915">
    <property type="entry name" value="Cellulose_Degrad_GH3"/>
</dbReference>
<keyword evidence="5 8" id="KW-0378">Hydrolase</keyword>
<sequence>MPALPYRDPTRPVRERVADLLGRMTLPEKVGQMLQLNARDGVRHLVEDLHAGSVLHASPARVAEAVELAARTRLGIPLLVAEDCIHGHSFFEGATVYPTQLAMAATWDPALVERIGRATAVEVAATGVHWTFSPVLCVTRDLRWGRVGETFGEDPYLIGELASAMVRGYQGDGLTDPTAILACAKHFAGYSETQGGRDASEADLSRRKLRSWFLPPFERVAREGCRTFMLGYQSMDGVPITVNKWLLDEVLRGEWGYTGTLVTDWDNVGRMVWEQKVYADHAHAAAAAVRAGNDMVMATPRFFTAAQQAVAEGLLEEAEIDAAVTRILTLKFELGLFEDPRRPDPARQAEVVGHPDHTALNLEAARRSLVLLTNDGTLPLAGGHEAGKDGRAVAPAGAAPRTVAVIGPNADAAQTQLGDWAGNSGQADWMPDGHPREKIRTVLDGLREHVPESWTVVHARGADILTVGPDPEGAFFLDGQPRPDIVLPAPPDDALIAEAVATAESADHVVAVVGDRVELFGECCSTATLELVGGQVALLDALAATGKPLVVVVVSSKPLVLPPAAHKAAAIVQAFSPGMLGGQAVAELLLGLIEPSGRLPVSFARHAGQQPTYYHQIRGQHGTRYADLTQRPAFAFGEGLSYTTVEYTDLRVLTGTVGMSDTVRARVTLSNTGQRPALETVQVYISDTITSVTWAEKELKAHQQVRLAPGETREVLVEVPVPACSLVDAEGARVVEPGAFELLVGPSSRDEDLLRAGFAVKS</sequence>
<comment type="caution">
    <text evidence="8">The sequence shown here is derived from an EMBL/GenBank/DDBJ whole genome shotgun (WGS) entry which is preliminary data.</text>
</comment>